<keyword evidence="1" id="KW-0677">Repeat</keyword>
<dbReference type="PANTHER" id="PTHR22958">
    <property type="entry name" value="GLYCEROPHOSPHORYL DIESTER PHOSPHODIESTERASE"/>
    <property type="match status" value="1"/>
</dbReference>
<keyword evidence="2" id="KW-0378">Hydrolase</keyword>
<dbReference type="SMART" id="SM00248">
    <property type="entry name" value="ANK"/>
    <property type="match status" value="7"/>
</dbReference>
<keyword evidence="9" id="KW-1185">Reference proteome</keyword>
<evidence type="ECO:0000313" key="8">
    <source>
        <dbReference type="EMBL" id="KAG2182405.1"/>
    </source>
</evidence>
<dbReference type="Pfam" id="PF00023">
    <property type="entry name" value="Ank"/>
    <property type="match status" value="1"/>
</dbReference>
<organism evidence="8 9">
    <name type="scientific">Mortierella isabellina</name>
    <name type="common">Filamentous fungus</name>
    <name type="synonym">Umbelopsis isabellina</name>
    <dbReference type="NCBI Taxonomy" id="91625"/>
    <lineage>
        <taxon>Eukaryota</taxon>
        <taxon>Fungi</taxon>
        <taxon>Fungi incertae sedis</taxon>
        <taxon>Mucoromycota</taxon>
        <taxon>Mucoromycotina</taxon>
        <taxon>Umbelopsidomycetes</taxon>
        <taxon>Umbelopsidales</taxon>
        <taxon>Umbelopsidaceae</taxon>
        <taxon>Umbelopsis</taxon>
    </lineage>
</organism>
<reference evidence="8" key="1">
    <citation type="submission" date="2020-12" db="EMBL/GenBank/DDBJ databases">
        <title>Metabolic potential, ecology and presence of endohyphal bacteria is reflected in genomic diversity of Mucoromycotina.</title>
        <authorList>
            <person name="Muszewska A."/>
            <person name="Okrasinska A."/>
            <person name="Steczkiewicz K."/>
            <person name="Drgas O."/>
            <person name="Orlowska M."/>
            <person name="Perlinska-Lenart U."/>
            <person name="Aleksandrzak-Piekarczyk T."/>
            <person name="Szatraj K."/>
            <person name="Zielenkiewicz U."/>
            <person name="Pilsyk S."/>
            <person name="Malc E."/>
            <person name="Mieczkowski P."/>
            <person name="Kruszewska J.S."/>
            <person name="Biernat P."/>
            <person name="Pawlowska J."/>
        </authorList>
    </citation>
    <scope>NUCLEOTIDE SEQUENCE</scope>
    <source>
        <strain evidence="8">WA0000067209</strain>
    </source>
</reference>
<dbReference type="InterPro" id="IPR030395">
    <property type="entry name" value="GP_PDE_dom"/>
</dbReference>
<dbReference type="AlphaFoldDB" id="A0A8H7UGQ0"/>
<evidence type="ECO:0000313" key="9">
    <source>
        <dbReference type="Proteomes" id="UP000654370"/>
    </source>
</evidence>
<keyword evidence="3 4" id="KW-0040">ANK repeat</keyword>
<dbReference type="Gene3D" id="3.20.20.190">
    <property type="entry name" value="Phosphatidylinositol (PI) phosphodiesterase"/>
    <property type="match status" value="1"/>
</dbReference>
<evidence type="ECO:0000256" key="1">
    <source>
        <dbReference type="ARBA" id="ARBA00022737"/>
    </source>
</evidence>
<evidence type="ECO:0000256" key="4">
    <source>
        <dbReference type="PROSITE-ProRule" id="PRU00023"/>
    </source>
</evidence>
<dbReference type="PROSITE" id="PS50088">
    <property type="entry name" value="ANK_REPEAT"/>
    <property type="match status" value="4"/>
</dbReference>
<evidence type="ECO:0000259" key="7">
    <source>
        <dbReference type="PROSITE" id="PS51704"/>
    </source>
</evidence>
<dbReference type="InterPro" id="IPR002110">
    <property type="entry name" value="Ankyrin_rpt"/>
</dbReference>
<name>A0A8H7UGQ0_MORIS</name>
<sequence length="1180" mass="131144">MKFGKTLLKNQIPEWSRNYINYKALKKRVNRAAEEARFGQEQARDDSVAGNVDRKSELEKVNGFYTYKRGEIDRRLWVLSEKYKLHDVTGTHATPSNVHQSEFLSTPQEQKPLDDPHTNHQFVSALKEILDQLNKLMWFAELNKKGFGKILKKLDKRLNMETRSAYLETKVVDLLPFATYTELKDKMDTIVSWISLFSKNSDASGLQSGHASPNGTDGLFAARKREGYVTEQEIEDLKSAIEKDDVGKVQNMISGFQPSTDKSKSRQQLLNTLLECACKSTSLACLELLLDVGASPASNDNVNERNLLHRLCIQGGNLIEQEPTVARSSPVDSAQESITIIQILLKHSPNLTSQSDILHRKPLHYAAMYGFSRIVDTLLKHSVENGEYSSSQNFTSRFWVDHEGYSPLFYAILNGSTDATKILISRGGITDIDNALNPATTFEEFDVQNQEITKTTNFPHENWRQSPLAIACKIGNASLTSLLIEVGADLEMIDEDGETPLYFAARNGHVDCVDALLKDSQRRANINVKDTVNGYTPLMVAAIEGHYDVVEKLTSYGADVDVVDFDGWTAHEHAIFRGRTTLSKLIKPAKEIKLPVGEEPEQSASRYTTAFEKRHRKDSSTNAVRVYGHKYLNGQTMIIITLGSNDVRSTLCTKFVNMEPSILEANEALSIVVSATNATGDFPIIDLPSPDSNQIMSTSERPEPIVLFTDNPQKVVLKFDVVPTLGAYKRQLVARGTALLASEQNLPKNPTQAKDGPTSFPLTGNLTVPLVDTNNLNFVGSLAAEYIVVTPFEHPNMRISSRQTYYKSVDTKVIGHRGLGMNKRASRLQVGENTVLSFVTAASLGAEYVEFGLYLNVTLLCSDVQLTKDLVPVIYHDWTLTESGFDIPINAVTAEQFLNLRPSGHIKEYHQGVTSQKRGSVVMPTVNAPPESDDNIVDYLASLPNTPNLNKRINRSNSLSALPGGEFDRTSATKKLELTKTKKSGKLKGNGPESIQAPFTTLEEIFKHVPKDIGFNIEVKYPMIDEAEQDDLHYVQELNLFVDTILKCVYDHTDADRKIIFSSFHPDTALLINMKQPNYPVFFLTDAGTLPMADVRCNSVQEAIRFAKGADLLGIVTASEPILEAPRLVRIIKQTGLLLFTYGVLNNEVQNAKVQQAYGVDAVIVDSVMAVRKGLQEPSG</sequence>
<dbReference type="PANTHER" id="PTHR22958:SF1">
    <property type="entry name" value="GLYCEROPHOSPHOCHOLINE PHOSPHODIESTERASE GPCPD1"/>
    <property type="match status" value="1"/>
</dbReference>
<feature type="repeat" description="ANK" evidence="4">
    <location>
        <begin position="463"/>
        <end position="495"/>
    </location>
</feature>
<dbReference type="EMBL" id="JAEPQZ010000004">
    <property type="protein sequence ID" value="KAG2182405.1"/>
    <property type="molecule type" value="Genomic_DNA"/>
</dbReference>
<evidence type="ECO:0000256" key="5">
    <source>
        <dbReference type="SAM" id="MobiDB-lite"/>
    </source>
</evidence>
<accession>A0A8H7UGQ0</accession>
<evidence type="ECO:0000256" key="2">
    <source>
        <dbReference type="ARBA" id="ARBA00022801"/>
    </source>
</evidence>
<dbReference type="Pfam" id="PF12796">
    <property type="entry name" value="Ank_2"/>
    <property type="match status" value="2"/>
</dbReference>
<dbReference type="InterPro" id="IPR017946">
    <property type="entry name" value="PLC-like_Pdiesterase_TIM-brl"/>
</dbReference>
<dbReference type="Pfam" id="PF03105">
    <property type="entry name" value="SPX"/>
    <property type="match status" value="2"/>
</dbReference>
<dbReference type="PROSITE" id="PS51382">
    <property type="entry name" value="SPX"/>
    <property type="match status" value="1"/>
</dbReference>
<proteinExistence type="predicted"/>
<feature type="repeat" description="ANK" evidence="4">
    <location>
        <begin position="496"/>
        <end position="518"/>
    </location>
</feature>
<evidence type="ECO:0000259" key="6">
    <source>
        <dbReference type="PROSITE" id="PS51382"/>
    </source>
</evidence>
<dbReference type="Pfam" id="PF03009">
    <property type="entry name" value="GDPD"/>
    <property type="match status" value="1"/>
</dbReference>
<dbReference type="Pfam" id="PF25329">
    <property type="entry name" value="C2_GDE1"/>
    <property type="match status" value="1"/>
</dbReference>
<dbReference type="CDD" id="cd14484">
    <property type="entry name" value="SPX_GDE1_like"/>
    <property type="match status" value="1"/>
</dbReference>
<feature type="compositionally biased region" description="Polar residues" evidence="5">
    <location>
        <begin position="96"/>
        <end position="109"/>
    </location>
</feature>
<feature type="region of interest" description="Disordered" evidence="5">
    <location>
        <begin position="96"/>
        <end position="116"/>
    </location>
</feature>
<feature type="repeat" description="ANK" evidence="4">
    <location>
        <begin position="533"/>
        <end position="565"/>
    </location>
</feature>
<dbReference type="InterPro" id="IPR036770">
    <property type="entry name" value="Ankyrin_rpt-contain_sf"/>
</dbReference>
<dbReference type="SUPFAM" id="SSF51695">
    <property type="entry name" value="PLC-like phosphodiesterases"/>
    <property type="match status" value="1"/>
</dbReference>
<dbReference type="GO" id="GO:0046475">
    <property type="term" value="P:glycerophospholipid catabolic process"/>
    <property type="evidence" value="ECO:0007669"/>
    <property type="project" value="TreeGrafter"/>
</dbReference>
<protein>
    <submittedName>
        <fullName evidence="8">Uncharacterized protein</fullName>
    </submittedName>
</protein>
<dbReference type="Proteomes" id="UP000654370">
    <property type="component" value="Unassembled WGS sequence"/>
</dbReference>
<dbReference type="GO" id="GO:0047389">
    <property type="term" value="F:glycerophosphocholine phosphodiesterase activity"/>
    <property type="evidence" value="ECO:0007669"/>
    <property type="project" value="TreeGrafter"/>
</dbReference>
<comment type="caution">
    <text evidence="8">The sequence shown here is derived from an EMBL/GenBank/DDBJ whole genome shotgun (WGS) entry which is preliminary data.</text>
</comment>
<feature type="domain" description="SPX" evidence="6">
    <location>
        <begin position="1"/>
        <end position="168"/>
    </location>
</feature>
<gene>
    <name evidence="8" type="ORF">INT43_007335</name>
</gene>
<dbReference type="OrthoDB" id="197419at2759"/>
<evidence type="ECO:0000256" key="3">
    <source>
        <dbReference type="ARBA" id="ARBA00023043"/>
    </source>
</evidence>
<dbReference type="PROSITE" id="PS51704">
    <property type="entry name" value="GP_PDE"/>
    <property type="match status" value="1"/>
</dbReference>
<dbReference type="InterPro" id="IPR004331">
    <property type="entry name" value="SPX_dom"/>
</dbReference>
<dbReference type="SUPFAM" id="SSF48403">
    <property type="entry name" value="Ankyrin repeat"/>
    <property type="match status" value="1"/>
</dbReference>
<dbReference type="Gene3D" id="1.25.40.20">
    <property type="entry name" value="Ankyrin repeat-containing domain"/>
    <property type="match status" value="2"/>
</dbReference>
<dbReference type="PROSITE" id="PS50297">
    <property type="entry name" value="ANK_REP_REGION"/>
    <property type="match status" value="4"/>
</dbReference>
<dbReference type="InterPro" id="IPR057506">
    <property type="entry name" value="C2_GPCPD1"/>
</dbReference>
<dbReference type="PRINTS" id="PR01415">
    <property type="entry name" value="ANKYRIN"/>
</dbReference>
<feature type="repeat" description="ANK" evidence="4">
    <location>
        <begin position="403"/>
        <end position="435"/>
    </location>
</feature>
<feature type="domain" description="GP-PDE" evidence="7">
    <location>
        <begin position="811"/>
        <end position="1175"/>
    </location>
</feature>
<dbReference type="InterPro" id="IPR051578">
    <property type="entry name" value="GDPD"/>
</dbReference>